<accession>A0A521EI05</accession>
<dbReference type="InterPro" id="IPR012944">
    <property type="entry name" value="SusD_RagB_dom"/>
</dbReference>
<evidence type="ECO:0000256" key="6">
    <source>
        <dbReference type="SAM" id="SignalP"/>
    </source>
</evidence>
<evidence type="ECO:0000256" key="1">
    <source>
        <dbReference type="ARBA" id="ARBA00004442"/>
    </source>
</evidence>
<dbReference type="Pfam" id="PF07980">
    <property type="entry name" value="SusD_RagB"/>
    <property type="match status" value="1"/>
</dbReference>
<keyword evidence="10" id="KW-1185">Reference proteome</keyword>
<dbReference type="OrthoDB" id="617686at2"/>
<protein>
    <submittedName>
        <fullName evidence="9">SusD family protein</fullName>
    </submittedName>
</protein>
<dbReference type="Pfam" id="PF14322">
    <property type="entry name" value="SusD-like_3"/>
    <property type="match status" value="1"/>
</dbReference>
<evidence type="ECO:0000313" key="10">
    <source>
        <dbReference type="Proteomes" id="UP000319040"/>
    </source>
</evidence>
<evidence type="ECO:0000256" key="2">
    <source>
        <dbReference type="ARBA" id="ARBA00006275"/>
    </source>
</evidence>
<proteinExistence type="inferred from homology"/>
<feature type="domain" description="SusD-like N-terminal" evidence="8">
    <location>
        <begin position="91"/>
        <end position="236"/>
    </location>
</feature>
<dbReference type="AlphaFoldDB" id="A0A521EI05"/>
<reference evidence="9 10" key="1">
    <citation type="submission" date="2017-05" db="EMBL/GenBank/DDBJ databases">
        <authorList>
            <person name="Varghese N."/>
            <person name="Submissions S."/>
        </authorList>
    </citation>
    <scope>NUCLEOTIDE SEQUENCE [LARGE SCALE GENOMIC DNA]</scope>
    <source>
        <strain evidence="9 10">DSM 27040</strain>
    </source>
</reference>
<dbReference type="RefSeq" id="WP_142534229.1">
    <property type="nucleotide sequence ID" value="NZ_FXTB01000009.1"/>
</dbReference>
<evidence type="ECO:0000256" key="5">
    <source>
        <dbReference type="ARBA" id="ARBA00023237"/>
    </source>
</evidence>
<feature type="domain" description="RagB/SusD" evidence="7">
    <location>
        <begin position="347"/>
        <end position="436"/>
    </location>
</feature>
<dbReference type="InterPro" id="IPR011990">
    <property type="entry name" value="TPR-like_helical_dom_sf"/>
</dbReference>
<dbReference type="EMBL" id="FXTB01000009">
    <property type="protein sequence ID" value="SMO83482.1"/>
    <property type="molecule type" value="Genomic_DNA"/>
</dbReference>
<comment type="similarity">
    <text evidence="2">Belongs to the SusD family.</text>
</comment>
<dbReference type="GO" id="GO:0009279">
    <property type="term" value="C:cell outer membrane"/>
    <property type="evidence" value="ECO:0007669"/>
    <property type="project" value="UniProtKB-SubCell"/>
</dbReference>
<gene>
    <name evidence="9" type="ORF">SAMN06265379_10929</name>
</gene>
<evidence type="ECO:0000259" key="7">
    <source>
        <dbReference type="Pfam" id="PF07980"/>
    </source>
</evidence>
<feature type="chain" id="PRO_5021776598" evidence="6">
    <location>
        <begin position="20"/>
        <end position="476"/>
    </location>
</feature>
<sequence>MTIKNSLLIILTLTVIFSACDSHLNLAPEDTIVEDKVFEKFTTAESAVAGTYHLLFNAAIKDYITAEATAPTCEYSTGAARTFDPINNGSILPEDGLPQNIYEPYYAALNQANLLIFKIPVLGKYKQEQMEQHIAEAKFIRAYAYHRLLAWFGDGALMNKPQNNGLVLYLEHYDGFDINKDIRPRSTNEQVYAQIIQDLEEAIPHLPDPAQQDDVETRVSRANMATCEALLARVYMYKRDYVNAALWAEKVLARTAYNLESDVLKVFPPNQNGTVIPFSSEHMFGFPVSSNGGNWQFGGNGIYYVYNSYWFSDALLAQYQETDQRRVKLMREAINTEDEQIFVTNKYPNSSGRDNVTIMRLPEIMLTRAEALARNSGTVTQEMVNLLNQVHLRANPDATPYQTSDFANPADFILSVLTERSKELAFEGLQRFDQLRTDRPLYNPELPDNKKVLPIPLREINISNGVVQQNEGYVNN</sequence>
<evidence type="ECO:0000259" key="8">
    <source>
        <dbReference type="Pfam" id="PF14322"/>
    </source>
</evidence>
<feature type="signal peptide" evidence="6">
    <location>
        <begin position="1"/>
        <end position="19"/>
    </location>
</feature>
<evidence type="ECO:0000313" key="9">
    <source>
        <dbReference type="EMBL" id="SMO83482.1"/>
    </source>
</evidence>
<evidence type="ECO:0000256" key="3">
    <source>
        <dbReference type="ARBA" id="ARBA00022729"/>
    </source>
</evidence>
<dbReference type="PROSITE" id="PS51257">
    <property type="entry name" value="PROKAR_LIPOPROTEIN"/>
    <property type="match status" value="1"/>
</dbReference>
<keyword evidence="3 6" id="KW-0732">Signal</keyword>
<dbReference type="Gene3D" id="1.25.40.390">
    <property type="match status" value="1"/>
</dbReference>
<keyword evidence="4" id="KW-0472">Membrane</keyword>
<comment type="subcellular location">
    <subcellularLocation>
        <location evidence="1">Cell outer membrane</location>
    </subcellularLocation>
</comment>
<name>A0A521EI05_SACCC</name>
<evidence type="ECO:0000256" key="4">
    <source>
        <dbReference type="ARBA" id="ARBA00023136"/>
    </source>
</evidence>
<keyword evidence="5" id="KW-0998">Cell outer membrane</keyword>
<dbReference type="SUPFAM" id="SSF48452">
    <property type="entry name" value="TPR-like"/>
    <property type="match status" value="1"/>
</dbReference>
<dbReference type="InterPro" id="IPR033985">
    <property type="entry name" value="SusD-like_N"/>
</dbReference>
<organism evidence="9 10">
    <name type="scientific">Saccharicrinis carchari</name>
    <dbReference type="NCBI Taxonomy" id="1168039"/>
    <lineage>
        <taxon>Bacteria</taxon>
        <taxon>Pseudomonadati</taxon>
        <taxon>Bacteroidota</taxon>
        <taxon>Bacteroidia</taxon>
        <taxon>Marinilabiliales</taxon>
        <taxon>Marinilabiliaceae</taxon>
        <taxon>Saccharicrinis</taxon>
    </lineage>
</organism>
<dbReference type="Proteomes" id="UP000319040">
    <property type="component" value="Unassembled WGS sequence"/>
</dbReference>